<keyword evidence="3" id="KW-0378">Hydrolase</keyword>
<dbReference type="FunFam" id="3.40.570.10:FF:000007">
    <property type="entry name" value="Alkaline nuclease"/>
    <property type="match status" value="1"/>
</dbReference>
<dbReference type="KEGG" id="dqu:106751719"/>
<keyword evidence="8" id="KW-1185">Reference proteome</keyword>
<dbReference type="Pfam" id="PF01223">
    <property type="entry name" value="Endonuclease_NS"/>
    <property type="match status" value="1"/>
</dbReference>
<dbReference type="GO" id="GO:0005634">
    <property type="term" value="C:nucleus"/>
    <property type="evidence" value="ECO:0007669"/>
    <property type="project" value="TreeGrafter"/>
</dbReference>
<dbReference type="GeneID" id="106751719"/>
<evidence type="ECO:0000313" key="9">
    <source>
        <dbReference type="RefSeq" id="XP_014488252.1"/>
    </source>
</evidence>
<gene>
    <name evidence="9 10" type="primary">LOC106751719</name>
</gene>
<evidence type="ECO:0000256" key="3">
    <source>
        <dbReference type="ARBA" id="ARBA00022759"/>
    </source>
</evidence>
<dbReference type="InterPro" id="IPR044929">
    <property type="entry name" value="DNA/RNA_non-sp_Endonuclease_sf"/>
</dbReference>
<comment type="similarity">
    <text evidence="1">Belongs to the DNA/RNA non-specific endonuclease family.</text>
</comment>
<protein>
    <submittedName>
        <fullName evidence="9 10">Uncharacterized protein LOC106751719</fullName>
    </submittedName>
</protein>
<evidence type="ECO:0000259" key="7">
    <source>
        <dbReference type="SMART" id="SM00892"/>
    </source>
</evidence>
<dbReference type="RefSeq" id="XP_014488252.1">
    <property type="nucleotide sequence ID" value="XM_014632766.1"/>
</dbReference>
<accession>A0A6P3YEL9</accession>
<dbReference type="SMART" id="SM00892">
    <property type="entry name" value="Endonuclease_NS"/>
    <property type="match status" value="1"/>
</dbReference>
<keyword evidence="5" id="KW-0479">Metal-binding</keyword>
<evidence type="ECO:0000256" key="1">
    <source>
        <dbReference type="ARBA" id="ARBA00010052"/>
    </source>
</evidence>
<dbReference type="InterPro" id="IPR044925">
    <property type="entry name" value="His-Me_finger_sf"/>
</dbReference>
<dbReference type="GO" id="GO:0000014">
    <property type="term" value="F:single-stranded DNA endodeoxyribonuclease activity"/>
    <property type="evidence" value="ECO:0007669"/>
    <property type="project" value="TreeGrafter"/>
</dbReference>
<evidence type="ECO:0000256" key="6">
    <source>
        <dbReference type="SAM" id="SignalP"/>
    </source>
</evidence>
<dbReference type="GO" id="GO:0003676">
    <property type="term" value="F:nucleic acid binding"/>
    <property type="evidence" value="ECO:0007669"/>
    <property type="project" value="InterPro"/>
</dbReference>
<keyword evidence="2" id="KW-0540">Nuclease</keyword>
<feature type="chain" id="PRO_5044646854" evidence="6">
    <location>
        <begin position="24"/>
        <end position="406"/>
    </location>
</feature>
<dbReference type="SUPFAM" id="SSF54060">
    <property type="entry name" value="His-Me finger endonucleases"/>
    <property type="match status" value="1"/>
</dbReference>
<dbReference type="Proteomes" id="UP000515204">
    <property type="component" value="Unplaced"/>
</dbReference>
<dbReference type="OrthoDB" id="336747at2759"/>
<evidence type="ECO:0000313" key="10">
    <source>
        <dbReference type="RefSeq" id="XP_014488253.1"/>
    </source>
</evidence>
<feature type="domain" description="DNA/RNA non-specific endonuclease/pyrophosphatase/phosphodiesterase" evidence="7">
    <location>
        <begin position="148"/>
        <end position="389"/>
    </location>
</feature>
<evidence type="ECO:0000256" key="5">
    <source>
        <dbReference type="PIRSR" id="PIRSR640255-2"/>
    </source>
</evidence>
<dbReference type="AlphaFoldDB" id="A0A6P3YEL9"/>
<dbReference type="PANTHER" id="PTHR13966:SF19">
    <property type="entry name" value="NUCLEASE EXOG, MITOCHONDRIAL"/>
    <property type="match status" value="1"/>
</dbReference>
<dbReference type="InterPro" id="IPR040255">
    <property type="entry name" value="Non-specific_endonuclease"/>
</dbReference>
<dbReference type="GO" id="GO:0004521">
    <property type="term" value="F:RNA endonuclease activity"/>
    <property type="evidence" value="ECO:0007669"/>
    <property type="project" value="TreeGrafter"/>
</dbReference>
<evidence type="ECO:0000313" key="8">
    <source>
        <dbReference type="Proteomes" id="UP000515204"/>
    </source>
</evidence>
<organism evidence="8 9">
    <name type="scientific">Dinoponera quadriceps</name>
    <name type="common">South American ant</name>
    <dbReference type="NCBI Taxonomy" id="609295"/>
    <lineage>
        <taxon>Eukaryota</taxon>
        <taxon>Metazoa</taxon>
        <taxon>Ecdysozoa</taxon>
        <taxon>Arthropoda</taxon>
        <taxon>Hexapoda</taxon>
        <taxon>Insecta</taxon>
        <taxon>Pterygota</taxon>
        <taxon>Neoptera</taxon>
        <taxon>Endopterygota</taxon>
        <taxon>Hymenoptera</taxon>
        <taxon>Apocrita</taxon>
        <taxon>Aculeata</taxon>
        <taxon>Formicoidea</taxon>
        <taxon>Formicidae</taxon>
        <taxon>Ponerinae</taxon>
        <taxon>Ponerini</taxon>
        <taxon>Dinoponera</taxon>
    </lineage>
</organism>
<dbReference type="RefSeq" id="XP_014488253.1">
    <property type="nucleotide sequence ID" value="XM_014632767.1"/>
</dbReference>
<proteinExistence type="inferred from homology"/>
<dbReference type="InterPro" id="IPR001604">
    <property type="entry name" value="Endo_G_ENPP1-like_dom"/>
</dbReference>
<name>A0A6P3YEL9_DINQU</name>
<dbReference type="GO" id="GO:0006309">
    <property type="term" value="P:apoptotic DNA fragmentation"/>
    <property type="evidence" value="ECO:0007669"/>
    <property type="project" value="TreeGrafter"/>
</dbReference>
<dbReference type="GO" id="GO:0005743">
    <property type="term" value="C:mitochondrial inner membrane"/>
    <property type="evidence" value="ECO:0007669"/>
    <property type="project" value="TreeGrafter"/>
</dbReference>
<feature type="signal peptide" evidence="6">
    <location>
        <begin position="1"/>
        <end position="23"/>
    </location>
</feature>
<evidence type="ECO:0000256" key="4">
    <source>
        <dbReference type="PIRSR" id="PIRSR640255-1"/>
    </source>
</evidence>
<dbReference type="Gene3D" id="3.40.570.10">
    <property type="entry name" value="Extracellular Endonuclease, subunit A"/>
    <property type="match status" value="1"/>
</dbReference>
<dbReference type="PANTHER" id="PTHR13966">
    <property type="entry name" value="ENDONUCLEASE RELATED"/>
    <property type="match status" value="1"/>
</dbReference>
<sequence>MLVIVPFLAYVTWILLSSTNVGADCTIFINYPQGDLKEPQPLILRENNSYKSFLYPENNDGILRIRAGATIVLACPGKNNYLKNEVWGEKAEAVCLRNKLFHVNGGTYDFSSLICAKNAVDSTKYMKPPHYACKHTSVEIGFYMGNTFIPTIEICRDDRTYATYYTKFRMTRHIDSFQKGYPRPRFKQGKFYQGISVDNLYQFDTQNETLTKILGSSELLRGRLRKSVQYLARGHLAAKADFVYGSQQNGTFWFLNVMPQWQSFNGGNWKFLENSIRDVAKNRQLELDVYTGVYGQMTMADINSIQQPIYLYPERRILPVPKYFWKIVYDPLLKKGTAFVGLNDPFVESIADIKSLYLCTDVTKQIKWLNWSPNNITAGFSYACSVNELRRKVSEIPNFHVTGLLK</sequence>
<evidence type="ECO:0000256" key="2">
    <source>
        <dbReference type="ARBA" id="ARBA00022722"/>
    </source>
</evidence>
<keyword evidence="3" id="KW-0255">Endonuclease</keyword>
<dbReference type="GO" id="GO:0046872">
    <property type="term" value="F:metal ion binding"/>
    <property type="evidence" value="ECO:0007669"/>
    <property type="project" value="UniProtKB-KW"/>
</dbReference>
<feature type="binding site" evidence="5">
    <location>
        <position position="265"/>
    </location>
    <ligand>
        <name>Mg(2+)</name>
        <dbReference type="ChEBI" id="CHEBI:18420"/>
        <note>catalytic</note>
    </ligand>
</feature>
<reference evidence="9 10" key="1">
    <citation type="submission" date="2025-04" db="UniProtKB">
        <authorList>
            <consortium name="RefSeq"/>
        </authorList>
    </citation>
    <scope>IDENTIFICATION</scope>
</reference>
<feature type="active site" description="Proton acceptor" evidence="4">
    <location>
        <position position="235"/>
    </location>
</feature>
<keyword evidence="6" id="KW-0732">Signal</keyword>